<dbReference type="InterPro" id="IPR023352">
    <property type="entry name" value="MAPEG-like_dom_sf"/>
</dbReference>
<keyword evidence="3 5" id="KW-1133">Transmembrane helix</keyword>
<feature type="transmembrane region" description="Helical" evidence="5">
    <location>
        <begin position="111"/>
        <end position="131"/>
    </location>
</feature>
<keyword evidence="2 5" id="KW-0812">Transmembrane</keyword>
<feature type="transmembrane region" description="Helical" evidence="5">
    <location>
        <begin position="87"/>
        <end position="105"/>
    </location>
</feature>
<comment type="subcellular location">
    <subcellularLocation>
        <location evidence="1">Membrane</location>
    </subcellularLocation>
</comment>
<dbReference type="GO" id="GO:0016020">
    <property type="term" value="C:membrane"/>
    <property type="evidence" value="ECO:0007669"/>
    <property type="project" value="UniProtKB-SubCell"/>
</dbReference>
<dbReference type="RefSeq" id="WP_124085657.1">
    <property type="nucleotide sequence ID" value="NZ_UXAW01000051.1"/>
</dbReference>
<accession>A0A3P5WZQ0</accession>
<evidence type="ECO:0000313" key="6">
    <source>
        <dbReference type="EMBL" id="VDC24540.1"/>
    </source>
</evidence>
<gene>
    <name evidence="6" type="ORF">XINFAN_01231</name>
</gene>
<organism evidence="6 7">
    <name type="scientific">Pseudogemmobacter humi</name>
    <dbReference type="NCBI Taxonomy" id="2483812"/>
    <lineage>
        <taxon>Bacteria</taxon>
        <taxon>Pseudomonadati</taxon>
        <taxon>Pseudomonadota</taxon>
        <taxon>Alphaproteobacteria</taxon>
        <taxon>Rhodobacterales</taxon>
        <taxon>Paracoccaceae</taxon>
        <taxon>Pseudogemmobacter</taxon>
    </lineage>
</organism>
<proteinExistence type="predicted"/>
<dbReference type="InterPro" id="IPR001129">
    <property type="entry name" value="Membr-assoc_MAPEG"/>
</dbReference>
<dbReference type="PANTHER" id="PTHR35371:SF1">
    <property type="entry name" value="BLR7753 PROTEIN"/>
    <property type="match status" value="1"/>
</dbReference>
<evidence type="ECO:0000256" key="2">
    <source>
        <dbReference type="ARBA" id="ARBA00022692"/>
    </source>
</evidence>
<evidence type="ECO:0000256" key="5">
    <source>
        <dbReference type="SAM" id="Phobius"/>
    </source>
</evidence>
<evidence type="ECO:0000256" key="3">
    <source>
        <dbReference type="ARBA" id="ARBA00022989"/>
    </source>
</evidence>
<reference evidence="6 7" key="1">
    <citation type="submission" date="2018-11" db="EMBL/GenBank/DDBJ databases">
        <authorList>
            <person name="Criscuolo A."/>
        </authorList>
    </citation>
    <scope>NUCLEOTIDE SEQUENCE [LARGE SCALE GENOMIC DNA]</scope>
    <source>
        <strain evidence="6">ACIP111625</strain>
    </source>
</reference>
<dbReference type="EMBL" id="UXAW01000051">
    <property type="protein sequence ID" value="VDC24540.1"/>
    <property type="molecule type" value="Genomic_DNA"/>
</dbReference>
<name>A0A3P5WZQ0_9RHOB</name>
<keyword evidence="7" id="KW-1185">Reference proteome</keyword>
<dbReference type="OrthoDB" id="7743618at2"/>
<protein>
    <submittedName>
        <fullName evidence="6">MAPEG family protein</fullName>
    </submittedName>
</protein>
<dbReference type="SUPFAM" id="SSF161084">
    <property type="entry name" value="MAPEG domain-like"/>
    <property type="match status" value="1"/>
</dbReference>
<keyword evidence="4 5" id="KW-0472">Membrane</keyword>
<dbReference type="Gene3D" id="1.20.120.550">
    <property type="entry name" value="Membrane associated eicosanoid/glutathione metabolism-like domain"/>
    <property type="match status" value="1"/>
</dbReference>
<dbReference type="Proteomes" id="UP000277498">
    <property type="component" value="Unassembled WGS sequence"/>
</dbReference>
<dbReference type="AlphaFoldDB" id="A0A3P5WZQ0"/>
<dbReference type="Pfam" id="PF01124">
    <property type="entry name" value="MAPEG"/>
    <property type="match status" value="1"/>
</dbReference>
<sequence length="133" mass="13673">MTTELTALTCAVLVQIAAIGLAGAQMNRELGPRYNAGPRDRAPEGSPLLGRLRRAVANGSEGLTLFAPLVLAVVISGQTSALTATAAWAYVAARILYIPAYALGLTPWRSVIWGIGFLAILALAGAALFGAPA</sequence>
<dbReference type="PANTHER" id="PTHR35371">
    <property type="entry name" value="INNER MEMBRANE PROTEIN"/>
    <property type="match status" value="1"/>
</dbReference>
<evidence type="ECO:0000256" key="4">
    <source>
        <dbReference type="ARBA" id="ARBA00023136"/>
    </source>
</evidence>
<evidence type="ECO:0000256" key="1">
    <source>
        <dbReference type="ARBA" id="ARBA00004370"/>
    </source>
</evidence>
<evidence type="ECO:0000313" key="7">
    <source>
        <dbReference type="Proteomes" id="UP000277498"/>
    </source>
</evidence>
<feature type="transmembrane region" description="Helical" evidence="5">
    <location>
        <begin position="55"/>
        <end position="75"/>
    </location>
</feature>